<accession>A0A7S4JBB5</accession>
<protein>
    <submittedName>
        <fullName evidence="2">Uncharacterized protein</fullName>
    </submittedName>
</protein>
<gene>
    <name evidence="2" type="ORF">CPOL0286_LOCUS15956</name>
</gene>
<name>A0A7S4JBB5_9EUKA</name>
<dbReference type="AlphaFoldDB" id="A0A7S4JBB5"/>
<evidence type="ECO:0000313" key="2">
    <source>
        <dbReference type="EMBL" id="CAE2258253.1"/>
    </source>
</evidence>
<evidence type="ECO:0000256" key="1">
    <source>
        <dbReference type="SAM" id="SignalP"/>
    </source>
</evidence>
<reference evidence="2" key="1">
    <citation type="submission" date="2021-01" db="EMBL/GenBank/DDBJ databases">
        <authorList>
            <person name="Corre E."/>
            <person name="Pelletier E."/>
            <person name="Niang G."/>
            <person name="Scheremetjew M."/>
            <person name="Finn R."/>
            <person name="Kale V."/>
            <person name="Holt S."/>
            <person name="Cochrane G."/>
            <person name="Meng A."/>
            <person name="Brown T."/>
            <person name="Cohen L."/>
        </authorList>
    </citation>
    <scope>NUCLEOTIDE SEQUENCE</scope>
    <source>
        <strain evidence="2">UIO037</strain>
    </source>
</reference>
<sequence length="95" mass="10270">MKAIATLLLTVLAGANALTMVSPAVRHTSVPLARAAPLCMKEVEGTGFGTARDPKTGEYKPLTEFTPQITLFMSVVWIAEYCTHHGIPWGTGLWK</sequence>
<feature type="chain" id="PRO_5031007783" evidence="1">
    <location>
        <begin position="18"/>
        <end position="95"/>
    </location>
</feature>
<keyword evidence="1" id="KW-0732">Signal</keyword>
<organism evidence="2">
    <name type="scientific">Prymnesium polylepis</name>
    <dbReference type="NCBI Taxonomy" id="72548"/>
    <lineage>
        <taxon>Eukaryota</taxon>
        <taxon>Haptista</taxon>
        <taxon>Haptophyta</taxon>
        <taxon>Prymnesiophyceae</taxon>
        <taxon>Prymnesiales</taxon>
        <taxon>Prymnesiaceae</taxon>
        <taxon>Prymnesium</taxon>
    </lineage>
</organism>
<dbReference type="EMBL" id="HBKO01035049">
    <property type="protein sequence ID" value="CAE2258253.1"/>
    <property type="molecule type" value="Transcribed_RNA"/>
</dbReference>
<proteinExistence type="predicted"/>
<feature type="signal peptide" evidence="1">
    <location>
        <begin position="1"/>
        <end position="17"/>
    </location>
</feature>